<gene>
    <name evidence="1" type="ORF">PR048_027387</name>
</gene>
<dbReference type="Proteomes" id="UP001159363">
    <property type="component" value="Chromosome 11"/>
</dbReference>
<keyword evidence="2" id="KW-1185">Reference proteome</keyword>
<evidence type="ECO:0000313" key="2">
    <source>
        <dbReference type="Proteomes" id="UP001159363"/>
    </source>
</evidence>
<name>A0ABQ9GFH6_9NEOP</name>
<accession>A0ABQ9GFH6</accession>
<evidence type="ECO:0000313" key="1">
    <source>
        <dbReference type="EMBL" id="KAJ8871083.1"/>
    </source>
</evidence>
<sequence>MYYSRQCNCYNVGIHLADSDVAHMNMYYSRQCNCYNFGIHLADSDVAFMNVRHEAMALPGAAIKLLLAFLTLLPREKQIDCWSYIYCGQNKNRTLIFLMVYMTNLRLFLEAQQKFVLKDYSFLNCDRDLVYIERCKAKKQCLTTDNVMEVIHDARDVHHVIPIKMQPHNFLDFVSACDGLINRK</sequence>
<dbReference type="EMBL" id="JARBHB010000012">
    <property type="protein sequence ID" value="KAJ8871083.1"/>
    <property type="molecule type" value="Genomic_DNA"/>
</dbReference>
<comment type="caution">
    <text evidence="1">The sequence shown here is derived from an EMBL/GenBank/DDBJ whole genome shotgun (WGS) entry which is preliminary data.</text>
</comment>
<protein>
    <submittedName>
        <fullName evidence="1">Uncharacterized protein</fullName>
    </submittedName>
</protein>
<proteinExistence type="predicted"/>
<reference evidence="1 2" key="1">
    <citation type="submission" date="2023-02" db="EMBL/GenBank/DDBJ databases">
        <title>LHISI_Scaffold_Assembly.</title>
        <authorList>
            <person name="Stuart O.P."/>
            <person name="Cleave R."/>
            <person name="Magrath M.J.L."/>
            <person name="Mikheyev A.S."/>
        </authorList>
    </citation>
    <scope>NUCLEOTIDE SEQUENCE [LARGE SCALE GENOMIC DNA]</scope>
    <source>
        <strain evidence="1">Daus_M_001</strain>
        <tissue evidence="1">Leg muscle</tissue>
    </source>
</reference>
<organism evidence="1 2">
    <name type="scientific">Dryococelus australis</name>
    <dbReference type="NCBI Taxonomy" id="614101"/>
    <lineage>
        <taxon>Eukaryota</taxon>
        <taxon>Metazoa</taxon>
        <taxon>Ecdysozoa</taxon>
        <taxon>Arthropoda</taxon>
        <taxon>Hexapoda</taxon>
        <taxon>Insecta</taxon>
        <taxon>Pterygota</taxon>
        <taxon>Neoptera</taxon>
        <taxon>Polyneoptera</taxon>
        <taxon>Phasmatodea</taxon>
        <taxon>Verophasmatodea</taxon>
        <taxon>Anareolatae</taxon>
        <taxon>Phasmatidae</taxon>
        <taxon>Eurycanthinae</taxon>
        <taxon>Dryococelus</taxon>
    </lineage>
</organism>